<reference evidence="3" key="2">
    <citation type="submission" date="2017-10" db="EMBL/GenBank/DDBJ databases">
        <title>Ladona fulva Genome sequencing and assembly.</title>
        <authorList>
            <person name="Murali S."/>
            <person name="Richards S."/>
            <person name="Bandaranaike D."/>
            <person name="Bellair M."/>
            <person name="Blankenburg K."/>
            <person name="Chao H."/>
            <person name="Dinh H."/>
            <person name="Doddapaneni H."/>
            <person name="Dugan-Rocha S."/>
            <person name="Elkadiri S."/>
            <person name="Gnanaolivu R."/>
            <person name="Hernandez B."/>
            <person name="Skinner E."/>
            <person name="Javaid M."/>
            <person name="Lee S."/>
            <person name="Li M."/>
            <person name="Ming W."/>
            <person name="Munidasa M."/>
            <person name="Muniz J."/>
            <person name="Nguyen L."/>
            <person name="Hughes D."/>
            <person name="Osuji N."/>
            <person name="Pu L.-L."/>
            <person name="Puazo M."/>
            <person name="Qu C."/>
            <person name="Quiroz J."/>
            <person name="Raj R."/>
            <person name="Weissenberger G."/>
            <person name="Xin Y."/>
            <person name="Zou X."/>
            <person name="Han Y."/>
            <person name="Worley K."/>
            <person name="Muzny D."/>
            <person name="Gibbs R."/>
        </authorList>
    </citation>
    <scope>NUCLEOTIDE SEQUENCE</scope>
    <source>
        <strain evidence="3">Sampled in the wild</strain>
    </source>
</reference>
<dbReference type="PANTHER" id="PTHR34766:SF1">
    <property type="entry name" value="UPF0449 PROTEIN C19ORF25"/>
    <property type="match status" value="1"/>
</dbReference>
<dbReference type="Proteomes" id="UP000792457">
    <property type="component" value="Unassembled WGS sequence"/>
</dbReference>
<dbReference type="EMBL" id="KZ308734">
    <property type="protein sequence ID" value="KAG8233655.1"/>
    <property type="molecule type" value="Genomic_DNA"/>
</dbReference>
<comment type="caution">
    <text evidence="3">The sequence shown here is derived from an EMBL/GenBank/DDBJ whole genome shotgun (WGS) entry which is preliminary data.</text>
</comment>
<dbReference type="InterPro" id="IPR028227">
    <property type="entry name" value="UPF0449"/>
</dbReference>
<evidence type="ECO:0000313" key="3">
    <source>
        <dbReference type="EMBL" id="KAG8233655.1"/>
    </source>
</evidence>
<dbReference type="PANTHER" id="PTHR34766">
    <property type="entry name" value="UPF0449 PROTEIN C19ORF25"/>
    <property type="match status" value="1"/>
</dbReference>
<gene>
    <name evidence="3" type="ORF">J437_LFUL013701</name>
</gene>
<evidence type="ECO:0000313" key="4">
    <source>
        <dbReference type="Proteomes" id="UP000792457"/>
    </source>
</evidence>
<keyword evidence="4" id="KW-1185">Reference proteome</keyword>
<reference evidence="3" key="1">
    <citation type="submission" date="2013-04" db="EMBL/GenBank/DDBJ databases">
        <authorList>
            <person name="Qu J."/>
            <person name="Murali S.C."/>
            <person name="Bandaranaike D."/>
            <person name="Bellair M."/>
            <person name="Blankenburg K."/>
            <person name="Chao H."/>
            <person name="Dinh H."/>
            <person name="Doddapaneni H."/>
            <person name="Downs B."/>
            <person name="Dugan-Rocha S."/>
            <person name="Elkadiri S."/>
            <person name="Gnanaolivu R.D."/>
            <person name="Hernandez B."/>
            <person name="Javaid M."/>
            <person name="Jayaseelan J.C."/>
            <person name="Lee S."/>
            <person name="Li M."/>
            <person name="Ming W."/>
            <person name="Munidasa M."/>
            <person name="Muniz J."/>
            <person name="Nguyen L."/>
            <person name="Ongeri F."/>
            <person name="Osuji N."/>
            <person name="Pu L.-L."/>
            <person name="Puazo M."/>
            <person name="Qu C."/>
            <person name="Quiroz J."/>
            <person name="Raj R."/>
            <person name="Weissenberger G."/>
            <person name="Xin Y."/>
            <person name="Zou X."/>
            <person name="Han Y."/>
            <person name="Richards S."/>
            <person name="Worley K."/>
            <person name="Muzny D."/>
            <person name="Gibbs R."/>
        </authorList>
    </citation>
    <scope>NUCLEOTIDE SEQUENCE</scope>
    <source>
        <strain evidence="3">Sampled in the wild</strain>
    </source>
</reference>
<sequence length="113" mass="12703">MFRKKPNIPPRPLPPTADQIESDLGKVSVDDVVLKLFEQGKMQDKTMSEDVIESSSKNADILYNQVKCLVQVTEDLKELLTVLTKKDEVLQISESGLKSMADEIRQQSVEALK</sequence>
<accession>A0A8K0KH86</accession>
<evidence type="ECO:0000256" key="2">
    <source>
        <dbReference type="SAM" id="MobiDB-lite"/>
    </source>
</evidence>
<dbReference type="OrthoDB" id="6129359at2759"/>
<proteinExistence type="inferred from homology"/>
<organism evidence="3 4">
    <name type="scientific">Ladona fulva</name>
    <name type="common">Scarce chaser dragonfly</name>
    <name type="synonym">Libellula fulva</name>
    <dbReference type="NCBI Taxonomy" id="123851"/>
    <lineage>
        <taxon>Eukaryota</taxon>
        <taxon>Metazoa</taxon>
        <taxon>Ecdysozoa</taxon>
        <taxon>Arthropoda</taxon>
        <taxon>Hexapoda</taxon>
        <taxon>Insecta</taxon>
        <taxon>Pterygota</taxon>
        <taxon>Palaeoptera</taxon>
        <taxon>Odonata</taxon>
        <taxon>Epiprocta</taxon>
        <taxon>Anisoptera</taxon>
        <taxon>Libelluloidea</taxon>
        <taxon>Libellulidae</taxon>
        <taxon>Ladona</taxon>
    </lineage>
</organism>
<dbReference type="AlphaFoldDB" id="A0A8K0KH86"/>
<protein>
    <submittedName>
        <fullName evidence="3">Uncharacterized protein</fullName>
    </submittedName>
</protein>
<evidence type="ECO:0000256" key="1">
    <source>
        <dbReference type="ARBA" id="ARBA00006137"/>
    </source>
</evidence>
<name>A0A8K0KH86_LADFU</name>
<feature type="region of interest" description="Disordered" evidence="2">
    <location>
        <begin position="1"/>
        <end position="21"/>
    </location>
</feature>
<dbReference type="Pfam" id="PF15136">
    <property type="entry name" value="UPF0449"/>
    <property type="match status" value="1"/>
</dbReference>
<comment type="similarity">
    <text evidence="1">Belongs to the UPF0449 family.</text>
</comment>